<protein>
    <submittedName>
        <fullName evidence="10">Sugar transferase</fullName>
        <ecNumber evidence="10">2.7.8.-</ecNumber>
    </submittedName>
</protein>
<feature type="compositionally biased region" description="Basic and acidic residues" evidence="7">
    <location>
        <begin position="1"/>
        <end position="15"/>
    </location>
</feature>
<dbReference type="InterPro" id="IPR017475">
    <property type="entry name" value="EPS_sugar_tfrase"/>
</dbReference>
<feature type="transmembrane region" description="Helical" evidence="8">
    <location>
        <begin position="152"/>
        <end position="170"/>
    </location>
</feature>
<evidence type="ECO:0000256" key="6">
    <source>
        <dbReference type="ARBA" id="ARBA00023136"/>
    </source>
</evidence>
<evidence type="ECO:0000256" key="7">
    <source>
        <dbReference type="SAM" id="MobiDB-lite"/>
    </source>
</evidence>
<evidence type="ECO:0000256" key="1">
    <source>
        <dbReference type="ARBA" id="ARBA00004141"/>
    </source>
</evidence>
<dbReference type="PANTHER" id="PTHR30576">
    <property type="entry name" value="COLANIC BIOSYNTHESIS UDP-GLUCOSE LIPID CARRIER TRANSFERASE"/>
    <property type="match status" value="1"/>
</dbReference>
<keyword evidence="6 8" id="KW-0472">Membrane</keyword>
<evidence type="ECO:0000313" key="11">
    <source>
        <dbReference type="Proteomes" id="UP001172708"/>
    </source>
</evidence>
<comment type="similarity">
    <text evidence="2">Belongs to the bacterial sugar transferase family.</text>
</comment>
<keyword evidence="4 8" id="KW-0812">Transmembrane</keyword>
<feature type="domain" description="Bacterial sugar transferase" evidence="9">
    <location>
        <begin position="322"/>
        <end position="509"/>
    </location>
</feature>
<evidence type="ECO:0000256" key="5">
    <source>
        <dbReference type="ARBA" id="ARBA00022989"/>
    </source>
</evidence>
<feature type="transmembrane region" description="Helical" evidence="8">
    <location>
        <begin position="129"/>
        <end position="146"/>
    </location>
</feature>
<evidence type="ECO:0000259" key="9">
    <source>
        <dbReference type="Pfam" id="PF02397"/>
    </source>
</evidence>
<dbReference type="Pfam" id="PF02397">
    <property type="entry name" value="Bac_transf"/>
    <property type="match status" value="1"/>
</dbReference>
<gene>
    <name evidence="10" type="ORF">QQX02_04445</name>
</gene>
<dbReference type="NCBIfam" id="TIGR03025">
    <property type="entry name" value="EPS_sugtrans"/>
    <property type="match status" value="1"/>
</dbReference>
<keyword evidence="5 8" id="KW-1133">Transmembrane helix</keyword>
<evidence type="ECO:0000256" key="8">
    <source>
        <dbReference type="SAM" id="Phobius"/>
    </source>
</evidence>
<evidence type="ECO:0000313" key="10">
    <source>
        <dbReference type="EMBL" id="MDN4480171.1"/>
    </source>
</evidence>
<dbReference type="EMBL" id="JAUHQA010000001">
    <property type="protein sequence ID" value="MDN4480171.1"/>
    <property type="molecule type" value="Genomic_DNA"/>
</dbReference>
<dbReference type="EC" id="2.7.8.-" evidence="10"/>
<organism evidence="10 11">
    <name type="scientific">Demequina muriae</name>
    <dbReference type="NCBI Taxonomy" id="3051664"/>
    <lineage>
        <taxon>Bacteria</taxon>
        <taxon>Bacillati</taxon>
        <taxon>Actinomycetota</taxon>
        <taxon>Actinomycetes</taxon>
        <taxon>Micrococcales</taxon>
        <taxon>Demequinaceae</taxon>
        <taxon>Demequina</taxon>
    </lineage>
</organism>
<comment type="subcellular location">
    <subcellularLocation>
        <location evidence="1">Membrane</location>
        <topology evidence="1">Multi-pass membrane protein</topology>
    </subcellularLocation>
</comment>
<comment type="caution">
    <text evidence="10">The sequence shown here is derived from an EMBL/GenBank/DDBJ whole genome shotgun (WGS) entry which is preliminary data.</text>
</comment>
<evidence type="ECO:0000256" key="4">
    <source>
        <dbReference type="ARBA" id="ARBA00022692"/>
    </source>
</evidence>
<keyword evidence="11" id="KW-1185">Reference proteome</keyword>
<keyword evidence="3 10" id="KW-0808">Transferase</keyword>
<accession>A0ABT8GFW4</accession>
<dbReference type="Proteomes" id="UP001172708">
    <property type="component" value="Unassembled WGS sequence"/>
</dbReference>
<dbReference type="PANTHER" id="PTHR30576:SF10">
    <property type="entry name" value="SLL5057 PROTEIN"/>
    <property type="match status" value="1"/>
</dbReference>
<dbReference type="InterPro" id="IPR003362">
    <property type="entry name" value="Bact_transf"/>
</dbReference>
<feature type="transmembrane region" description="Helical" evidence="8">
    <location>
        <begin position="89"/>
        <end position="108"/>
    </location>
</feature>
<dbReference type="RefSeq" id="WP_301141505.1">
    <property type="nucleotide sequence ID" value="NZ_JAUHQA010000001.1"/>
</dbReference>
<proteinExistence type="inferred from homology"/>
<name>A0ABT8GFW4_9MICO</name>
<feature type="transmembrane region" description="Helical" evidence="8">
    <location>
        <begin position="324"/>
        <end position="348"/>
    </location>
</feature>
<sequence length="515" mass="56657">MTDLDDRVTSVRSEPRAAAPEQAGPITAELALKPASTEPMLGRHGWSAKYGRRLAGSDAFVVSFVLIGAHAVRFGPDLLEPVAGPSAPTYWFVTLAIGVLWIVALHWTHSREARILGHGPQEFIRVVRAGWLVFASIAIFGFLTQWQLSRGYLLMAVPLGTLVLLGYRYLWRLWIHAQRDGGLLQAQVLVVGNEETASEMVRRLQRARRAGYNVVGACLPSHAAPTDRAEIRGVPLLGPLRDPVAQARSVGAEFVVLCGNDDMSLAESRRLGWSLEGQDIGLIVAPAIVDVAGPRMVMSPVEGLPLLHVDAPEFSGRKYFVKTVFDMIVSVALLLVAAVPMAIIALAVRLDSPGPVLFRQQRLGLDHAPFEMLKFRTMYADAEQRFADIAHLNEGDGATFKMKDDPRITRVGAMLRRLSLDELPQLINVIRGDMSLVGPRPPLSREADAWDADVARRQLVKPGITGLWQVSGRSDLSWEESVRLDLYYTENWSLAGDLVILFRTAFAVVARRGAY</sequence>
<feature type="region of interest" description="Disordered" evidence="7">
    <location>
        <begin position="1"/>
        <end position="23"/>
    </location>
</feature>
<dbReference type="GO" id="GO:0016740">
    <property type="term" value="F:transferase activity"/>
    <property type="evidence" value="ECO:0007669"/>
    <property type="project" value="UniProtKB-KW"/>
</dbReference>
<evidence type="ECO:0000256" key="3">
    <source>
        <dbReference type="ARBA" id="ARBA00022679"/>
    </source>
</evidence>
<evidence type="ECO:0000256" key="2">
    <source>
        <dbReference type="ARBA" id="ARBA00006464"/>
    </source>
</evidence>
<dbReference type="Pfam" id="PF13727">
    <property type="entry name" value="CoA_binding_3"/>
    <property type="match status" value="1"/>
</dbReference>
<reference evidence="10" key="1">
    <citation type="submission" date="2023-06" db="EMBL/GenBank/DDBJ databases">
        <title>Egi l300058.</title>
        <authorList>
            <person name="Gao L."/>
            <person name="Fang B.-Z."/>
            <person name="Li W.-J."/>
        </authorList>
    </citation>
    <scope>NUCLEOTIDE SEQUENCE</scope>
    <source>
        <strain evidence="10">EGI L300058</strain>
    </source>
</reference>
<feature type="transmembrane region" description="Helical" evidence="8">
    <location>
        <begin position="50"/>
        <end position="69"/>
    </location>
</feature>